<evidence type="ECO:0000259" key="4">
    <source>
        <dbReference type="PROSITE" id="PS50026"/>
    </source>
</evidence>
<evidence type="ECO:0000256" key="3">
    <source>
        <dbReference type="SAM" id="SignalP"/>
    </source>
</evidence>
<accession>A0A8R1I2L8</accession>
<dbReference type="SUPFAM" id="SSF57196">
    <property type="entry name" value="EGF/Laminin"/>
    <property type="match status" value="1"/>
</dbReference>
<feature type="compositionally biased region" description="Polar residues" evidence="2">
    <location>
        <begin position="105"/>
        <end position="114"/>
    </location>
</feature>
<reference evidence="6" key="1">
    <citation type="submission" date="2010-08" db="EMBL/GenBank/DDBJ databases">
        <authorList>
            <consortium name="Caenorhabditis japonica Sequencing Consortium"/>
            <person name="Wilson R.K."/>
        </authorList>
    </citation>
    <scope>NUCLEOTIDE SEQUENCE [LARGE SCALE GENOMIC DNA]</scope>
    <source>
        <strain evidence="6">DF5081</strain>
    </source>
</reference>
<evidence type="ECO:0000313" key="5">
    <source>
        <dbReference type="EnsemblMetazoa" id="CJA15328.1"/>
    </source>
</evidence>
<sequence length="413" mass="48426">MRTRTLFLLLLMAFFGRRVNCGGQSLVSPQSACKIRCENGGMCVFDMDRPDVHSCICLLGVFTGERCQIKVPTDDEDGSTTTTTTTTAPPPTAAPIPSHPRNIHHQQTYQQPDAEQSRRRDDDERKREYERLVAERERASDEQKRRQQHEQYWREETARREQQRVEAERRVVEQRARDDERRRLYEAERVQQEERRRDQENLRLAAERKAEEDARLRDEERRRQEAEMAEKRVNEQFEYDGEDEDYPQVAEKENDDEYDEGYETEKSGTATVTKQPEVAGDDDGSDMVMQKDYEEEEEAKKGVKVHGKVEEKEEGEPLPKEDEKLIDSIKHVFDKAVEETVKEHPIEDDEYWDESGKKMGEEEKAKKAKNEDGEEYGMEEGTEGWMMVKKDDENAASRLFLFLSTLFTVIFLF</sequence>
<name>A0A8R1I2L8_CAEJA</name>
<dbReference type="PROSITE" id="PS50026">
    <property type="entry name" value="EGF_3"/>
    <property type="match status" value="1"/>
</dbReference>
<feature type="compositionally biased region" description="Basic and acidic residues" evidence="2">
    <location>
        <begin position="210"/>
        <end position="235"/>
    </location>
</feature>
<keyword evidence="6" id="KW-1185">Reference proteome</keyword>
<evidence type="ECO:0000256" key="1">
    <source>
        <dbReference type="PROSITE-ProRule" id="PRU00076"/>
    </source>
</evidence>
<feature type="compositionally biased region" description="Acidic residues" evidence="2">
    <location>
        <begin position="237"/>
        <end position="246"/>
    </location>
</feature>
<protein>
    <submittedName>
        <fullName evidence="5">EGF-like domain-containing protein</fullName>
    </submittedName>
</protein>
<feature type="domain" description="EGF-like" evidence="4">
    <location>
        <begin position="29"/>
        <end position="68"/>
    </location>
</feature>
<comment type="caution">
    <text evidence="1">Lacks conserved residue(s) required for the propagation of feature annotation.</text>
</comment>
<dbReference type="OMA" id="HSCICLL"/>
<evidence type="ECO:0000256" key="2">
    <source>
        <dbReference type="SAM" id="MobiDB-lite"/>
    </source>
</evidence>
<dbReference type="AlphaFoldDB" id="A0A8R1I2L8"/>
<dbReference type="InterPro" id="IPR000742">
    <property type="entry name" value="EGF"/>
</dbReference>
<proteinExistence type="predicted"/>
<keyword evidence="1" id="KW-0245">EGF-like domain</keyword>
<feature type="compositionally biased region" description="Acidic residues" evidence="2">
    <location>
        <begin position="253"/>
        <end position="262"/>
    </location>
</feature>
<feature type="compositionally biased region" description="Pro residues" evidence="2">
    <location>
        <begin position="88"/>
        <end position="98"/>
    </location>
</feature>
<feature type="compositionally biased region" description="Basic and acidic residues" evidence="2">
    <location>
        <begin position="115"/>
        <end position="180"/>
    </location>
</feature>
<keyword evidence="1" id="KW-1015">Disulfide bond</keyword>
<feature type="chain" id="PRO_5035842374" evidence="3">
    <location>
        <begin position="22"/>
        <end position="413"/>
    </location>
</feature>
<reference evidence="5" key="2">
    <citation type="submission" date="2022-06" db="UniProtKB">
        <authorList>
            <consortium name="EnsemblMetazoa"/>
        </authorList>
    </citation>
    <scope>IDENTIFICATION</scope>
    <source>
        <strain evidence="5">DF5081</strain>
    </source>
</reference>
<organism evidence="5 6">
    <name type="scientific">Caenorhabditis japonica</name>
    <dbReference type="NCBI Taxonomy" id="281687"/>
    <lineage>
        <taxon>Eukaryota</taxon>
        <taxon>Metazoa</taxon>
        <taxon>Ecdysozoa</taxon>
        <taxon>Nematoda</taxon>
        <taxon>Chromadorea</taxon>
        <taxon>Rhabditida</taxon>
        <taxon>Rhabditina</taxon>
        <taxon>Rhabditomorpha</taxon>
        <taxon>Rhabditoidea</taxon>
        <taxon>Rhabditidae</taxon>
        <taxon>Peloderinae</taxon>
        <taxon>Caenorhabditis</taxon>
    </lineage>
</organism>
<keyword evidence="3" id="KW-0732">Signal</keyword>
<feature type="region of interest" description="Disordered" evidence="2">
    <location>
        <begin position="340"/>
        <end position="378"/>
    </location>
</feature>
<feature type="region of interest" description="Disordered" evidence="2">
    <location>
        <begin position="71"/>
        <end position="180"/>
    </location>
</feature>
<dbReference type="EnsemblMetazoa" id="CJA15328.1">
    <property type="protein sequence ID" value="CJA15328.1"/>
    <property type="gene ID" value="WBGene00134532"/>
</dbReference>
<feature type="disulfide bond" evidence="1">
    <location>
        <begin position="33"/>
        <end position="43"/>
    </location>
</feature>
<dbReference type="Gene3D" id="2.10.25.10">
    <property type="entry name" value="Laminin"/>
    <property type="match status" value="1"/>
</dbReference>
<feature type="region of interest" description="Disordered" evidence="2">
    <location>
        <begin position="210"/>
        <end position="325"/>
    </location>
</feature>
<feature type="signal peptide" evidence="3">
    <location>
        <begin position="1"/>
        <end position="21"/>
    </location>
</feature>
<feature type="compositionally biased region" description="Basic and acidic residues" evidence="2">
    <location>
        <begin position="307"/>
        <end position="325"/>
    </location>
</feature>
<dbReference type="Proteomes" id="UP000005237">
    <property type="component" value="Unassembled WGS sequence"/>
</dbReference>
<feature type="compositionally biased region" description="Basic and acidic residues" evidence="2">
    <location>
        <begin position="354"/>
        <end position="371"/>
    </location>
</feature>
<evidence type="ECO:0000313" key="6">
    <source>
        <dbReference type="Proteomes" id="UP000005237"/>
    </source>
</evidence>